<dbReference type="RefSeq" id="WP_038480822.1">
    <property type="nucleotide sequence ID" value="NZ_CP009451.1"/>
</dbReference>
<name>A0A089Q886_9ENTR</name>
<dbReference type="PANTHER" id="PTHR36203:SF4">
    <property type="entry name" value="MANNITOL-SPECIFIC CRYPTIC PHOSPHOTRANSFERASE ENZYME IIA COMPONENT"/>
    <property type="match status" value="1"/>
</dbReference>
<comment type="subcellular location">
    <subcellularLocation>
        <location evidence="1">Cytoplasm</location>
    </subcellularLocation>
</comment>
<dbReference type="Pfam" id="PF00359">
    <property type="entry name" value="PTS_EIIA_2"/>
    <property type="match status" value="1"/>
</dbReference>
<dbReference type="InterPro" id="IPR051351">
    <property type="entry name" value="Ascorbate-PTS_EIIA_comp"/>
</dbReference>
<dbReference type="PANTHER" id="PTHR36203">
    <property type="entry name" value="ASCORBATE-SPECIFIC PTS SYSTEM EIIA COMPONENT"/>
    <property type="match status" value="1"/>
</dbReference>
<keyword evidence="5" id="KW-0598">Phosphotransferase system</keyword>
<protein>
    <submittedName>
        <fullName evidence="8">PTS ascorbate transporter subunit IIA</fullName>
    </submittedName>
</protein>
<evidence type="ECO:0000256" key="2">
    <source>
        <dbReference type="ARBA" id="ARBA00022448"/>
    </source>
</evidence>
<dbReference type="AlphaFoldDB" id="A0A089Q886"/>
<evidence type="ECO:0000256" key="5">
    <source>
        <dbReference type="ARBA" id="ARBA00022683"/>
    </source>
</evidence>
<dbReference type="EMBL" id="CP009451">
    <property type="protein sequence ID" value="AIR06699.1"/>
    <property type="molecule type" value="Genomic_DNA"/>
</dbReference>
<dbReference type="GO" id="GO:0005737">
    <property type="term" value="C:cytoplasm"/>
    <property type="evidence" value="ECO:0007669"/>
    <property type="project" value="UniProtKB-SubCell"/>
</dbReference>
<gene>
    <name evidence="8" type="ORF">JT31_19400</name>
</gene>
<sequence length="147" mass="16161">MLNQWLHQGTIQLHDNAASWQQALEISAQPLLDAGIIAPHYLTAIMQQHQKLGPYYVLAPGLAMPHARPEEGATGLGLSLLKLKQGVSFHSEGNDPVDVIIMLAAPDSHSHIEMISALAELFSSDEDMALLHQANNLEEIQKIINRF</sequence>
<evidence type="ECO:0000256" key="6">
    <source>
        <dbReference type="ARBA" id="ARBA00022777"/>
    </source>
</evidence>
<keyword evidence="6" id="KW-0418">Kinase</keyword>
<proteinExistence type="predicted"/>
<accession>A0A089Q886</accession>
<dbReference type="InterPro" id="IPR016152">
    <property type="entry name" value="PTrfase/Anion_transptr"/>
</dbReference>
<dbReference type="PROSITE" id="PS51094">
    <property type="entry name" value="PTS_EIIA_TYPE_2"/>
    <property type="match status" value="1"/>
</dbReference>
<dbReference type="InterPro" id="IPR002178">
    <property type="entry name" value="PTS_EIIA_type-2_dom"/>
</dbReference>
<organism evidence="8 9">
    <name type="scientific">Cedecea neteri</name>
    <dbReference type="NCBI Taxonomy" id="158822"/>
    <lineage>
        <taxon>Bacteria</taxon>
        <taxon>Pseudomonadati</taxon>
        <taxon>Pseudomonadota</taxon>
        <taxon>Gammaproteobacteria</taxon>
        <taxon>Enterobacterales</taxon>
        <taxon>Enterobacteriaceae</taxon>
        <taxon>Cedecea</taxon>
    </lineage>
</organism>
<feature type="domain" description="PTS EIIA type-2" evidence="7">
    <location>
        <begin position="4"/>
        <end position="147"/>
    </location>
</feature>
<evidence type="ECO:0000313" key="9">
    <source>
        <dbReference type="Proteomes" id="UP000029481"/>
    </source>
</evidence>
<dbReference type="KEGG" id="cnt:JT31_19400"/>
<dbReference type="SUPFAM" id="SSF55804">
    <property type="entry name" value="Phoshotransferase/anion transport protein"/>
    <property type="match status" value="1"/>
</dbReference>
<dbReference type="GO" id="GO:0009401">
    <property type="term" value="P:phosphoenolpyruvate-dependent sugar phosphotransferase system"/>
    <property type="evidence" value="ECO:0007669"/>
    <property type="project" value="UniProtKB-KW"/>
</dbReference>
<evidence type="ECO:0000259" key="7">
    <source>
        <dbReference type="PROSITE" id="PS51094"/>
    </source>
</evidence>
<evidence type="ECO:0000256" key="4">
    <source>
        <dbReference type="ARBA" id="ARBA00022679"/>
    </source>
</evidence>
<evidence type="ECO:0000256" key="3">
    <source>
        <dbReference type="ARBA" id="ARBA00022490"/>
    </source>
</evidence>
<keyword evidence="2" id="KW-0813">Transport</keyword>
<reference evidence="8 9" key="1">
    <citation type="submission" date="2014-09" db="EMBL/GenBank/DDBJ databases">
        <title>Cedecea neteri SSMD04 Genome Sequencing.</title>
        <authorList>
            <person name="Tan J.-Y."/>
        </authorList>
    </citation>
    <scope>NUCLEOTIDE SEQUENCE [LARGE SCALE GENOMIC DNA]</scope>
    <source>
        <strain evidence="8 9">SSMD04</strain>
    </source>
</reference>
<dbReference type="OrthoDB" id="1634238at2"/>
<evidence type="ECO:0000256" key="1">
    <source>
        <dbReference type="ARBA" id="ARBA00004496"/>
    </source>
</evidence>
<dbReference type="Gene3D" id="3.40.930.10">
    <property type="entry name" value="Mannitol-specific EII, Chain A"/>
    <property type="match status" value="1"/>
</dbReference>
<evidence type="ECO:0000313" key="8">
    <source>
        <dbReference type="EMBL" id="AIR06699.1"/>
    </source>
</evidence>
<dbReference type="Proteomes" id="UP000029481">
    <property type="component" value="Chromosome"/>
</dbReference>
<keyword evidence="9" id="KW-1185">Reference proteome</keyword>
<keyword evidence="3" id="KW-0963">Cytoplasm</keyword>
<dbReference type="GO" id="GO:0016301">
    <property type="term" value="F:kinase activity"/>
    <property type="evidence" value="ECO:0007669"/>
    <property type="project" value="UniProtKB-KW"/>
</dbReference>
<keyword evidence="4" id="KW-0808">Transferase</keyword>
<dbReference type="CDD" id="cd00211">
    <property type="entry name" value="PTS_IIA_fru"/>
    <property type="match status" value="1"/>
</dbReference>